<protein>
    <submittedName>
        <fullName evidence="1">Uncharacterized protein</fullName>
    </submittedName>
</protein>
<comment type="caution">
    <text evidence="1">The sequence shown here is derived from an EMBL/GenBank/DDBJ whole genome shotgun (WGS) entry which is preliminary data.</text>
</comment>
<dbReference type="PANTHER" id="PTHR33240:SF8">
    <property type="entry name" value="OS03G0439900 PROTEIN"/>
    <property type="match status" value="1"/>
</dbReference>
<dbReference type="AlphaFoldDB" id="A0A426ZL75"/>
<proteinExistence type="predicted"/>
<reference evidence="1 2" key="1">
    <citation type="journal article" date="2014" name="Agronomy (Basel)">
        <title>A Draft Genome Sequence for Ensete ventricosum, the Drought-Tolerant Tree Against Hunger.</title>
        <authorList>
            <person name="Harrison J."/>
            <person name="Moore K.A."/>
            <person name="Paszkiewicz K."/>
            <person name="Jones T."/>
            <person name="Grant M."/>
            <person name="Ambacheew D."/>
            <person name="Muzemil S."/>
            <person name="Studholme D.J."/>
        </authorList>
    </citation>
    <scope>NUCLEOTIDE SEQUENCE [LARGE SCALE GENOMIC DNA]</scope>
</reference>
<dbReference type="PANTHER" id="PTHR33240">
    <property type="entry name" value="OS08G0508500 PROTEIN"/>
    <property type="match status" value="1"/>
</dbReference>
<name>A0A426ZL75_ENSVE</name>
<organism evidence="1 2">
    <name type="scientific">Ensete ventricosum</name>
    <name type="common">Abyssinian banana</name>
    <name type="synonym">Musa ensete</name>
    <dbReference type="NCBI Taxonomy" id="4639"/>
    <lineage>
        <taxon>Eukaryota</taxon>
        <taxon>Viridiplantae</taxon>
        <taxon>Streptophyta</taxon>
        <taxon>Embryophyta</taxon>
        <taxon>Tracheophyta</taxon>
        <taxon>Spermatophyta</taxon>
        <taxon>Magnoliopsida</taxon>
        <taxon>Liliopsida</taxon>
        <taxon>Zingiberales</taxon>
        <taxon>Musaceae</taxon>
        <taxon>Ensete</taxon>
    </lineage>
</organism>
<evidence type="ECO:0000313" key="2">
    <source>
        <dbReference type="Proteomes" id="UP000287651"/>
    </source>
</evidence>
<dbReference type="EMBL" id="AMZH03006070">
    <property type="protein sequence ID" value="RRT64749.1"/>
    <property type="molecule type" value="Genomic_DNA"/>
</dbReference>
<accession>A0A426ZL75</accession>
<evidence type="ECO:0000313" key="1">
    <source>
        <dbReference type="EMBL" id="RRT64749.1"/>
    </source>
</evidence>
<sequence>MAHIANAYIRRIMIDTWSSTDILYLDAFHKLGMTNRDLIPMTSTLIRFTNDAIILEGVATLPITFGDEPRTKILMFPTPENFTDPTLDPSPQTNIESTNGKRIENFTPKASEAGLRGNLDMLKEHRAKAHLKNLHY</sequence>
<dbReference type="Proteomes" id="UP000287651">
    <property type="component" value="Unassembled WGS sequence"/>
</dbReference>
<gene>
    <name evidence="1" type="ORF">B296_00011705</name>
</gene>